<dbReference type="Gene3D" id="1.20.1340.10">
    <property type="entry name" value="dopa decarboxylase, N-terminal domain"/>
    <property type="match status" value="1"/>
</dbReference>
<dbReference type="GO" id="GO:0006520">
    <property type="term" value="P:amino acid metabolic process"/>
    <property type="evidence" value="ECO:0007669"/>
    <property type="project" value="InterPro"/>
</dbReference>
<dbReference type="OrthoDB" id="639767at2759"/>
<comment type="similarity">
    <text evidence="2 6">Belongs to the group II decarboxylase family.</text>
</comment>
<dbReference type="CDD" id="cd06450">
    <property type="entry name" value="DOPA_deC_like"/>
    <property type="match status" value="1"/>
</dbReference>
<dbReference type="PRINTS" id="PR00800">
    <property type="entry name" value="YHDCRBOXLASE"/>
</dbReference>
<name>A0A482WCY4_ASBVE</name>
<dbReference type="GO" id="GO:0019752">
    <property type="term" value="P:carboxylic acid metabolic process"/>
    <property type="evidence" value="ECO:0007669"/>
    <property type="project" value="InterPro"/>
</dbReference>
<dbReference type="STRING" id="1661398.A0A482WCY4"/>
<evidence type="ECO:0008006" key="9">
    <source>
        <dbReference type="Google" id="ProtNLM"/>
    </source>
</evidence>
<organism evidence="7 8">
    <name type="scientific">Asbolus verrucosus</name>
    <name type="common">Desert ironclad beetle</name>
    <dbReference type="NCBI Taxonomy" id="1661398"/>
    <lineage>
        <taxon>Eukaryota</taxon>
        <taxon>Metazoa</taxon>
        <taxon>Ecdysozoa</taxon>
        <taxon>Arthropoda</taxon>
        <taxon>Hexapoda</taxon>
        <taxon>Insecta</taxon>
        <taxon>Pterygota</taxon>
        <taxon>Neoptera</taxon>
        <taxon>Endopterygota</taxon>
        <taxon>Coleoptera</taxon>
        <taxon>Polyphaga</taxon>
        <taxon>Cucujiformia</taxon>
        <taxon>Tenebrionidae</taxon>
        <taxon>Pimeliinae</taxon>
        <taxon>Asbolus</taxon>
    </lineage>
</organism>
<dbReference type="PANTHER" id="PTHR11999:SF70">
    <property type="entry name" value="MIP05841P"/>
    <property type="match status" value="1"/>
</dbReference>
<evidence type="ECO:0000256" key="2">
    <source>
        <dbReference type="ARBA" id="ARBA00009533"/>
    </source>
</evidence>
<dbReference type="Gene3D" id="3.90.1150.10">
    <property type="entry name" value="Aspartate Aminotransferase, domain 1"/>
    <property type="match status" value="1"/>
</dbReference>
<dbReference type="InterPro" id="IPR015422">
    <property type="entry name" value="PyrdxlP-dep_Trfase_small"/>
</dbReference>
<evidence type="ECO:0000256" key="3">
    <source>
        <dbReference type="ARBA" id="ARBA00022793"/>
    </source>
</evidence>
<comment type="caution">
    <text evidence="7">The sequence shown here is derived from an EMBL/GenBank/DDBJ whole genome shotgun (WGS) entry which is preliminary data.</text>
</comment>
<evidence type="ECO:0000256" key="5">
    <source>
        <dbReference type="ARBA" id="ARBA00023239"/>
    </source>
</evidence>
<evidence type="ECO:0000256" key="1">
    <source>
        <dbReference type="ARBA" id="ARBA00001933"/>
    </source>
</evidence>
<dbReference type="EMBL" id="QDEB01001754">
    <property type="protein sequence ID" value="RZC43102.1"/>
    <property type="molecule type" value="Genomic_DNA"/>
</dbReference>
<sequence>MDIEQFRKASLKVIYFICEYLSNIATETVNADVNPNIKPGYLENLLPGEAPEDPEEWDNIMDDFVKKIMPGITHWQHPGFHAYFPSGNSFPSILADMLSNAIGCIGFSWQAAPACTELEIIVTDWLAKEVGLPNDFLSSSEGGGVIQTSTSECVLVCMLAARNQAIKTLKEQNQNLEDSAFVQKLVAYCSQEASSCVEKAAKLFLVKLRILDSDENGCLRGDTLKVAMEEDKAKGLTPFFVLAMLGSTYTCSFDDLEEIGQVCKEQQYCWLHVDAAYAGNALICPEFKHLLKGMEYVDSFNINPSEWLLVNFDCSCLWVRKRALLINALSINPLYLQHSNDNEATDYRHWGIPLSRRFRALKLWFVIRKYGIFGLRSHINNHIELAKYFETLVRKDARFEIVNDVTLGLVCFRLSNGCTASKELFQLINKSGKIFVTLAKTKNVHFIRFCVNSEDAKKESMDFSWKIIQELADHVVVSPAKQELINVLFTKNVLEKTRSL</sequence>
<keyword evidence="3" id="KW-0210">Decarboxylase</keyword>
<dbReference type="InterPro" id="IPR015421">
    <property type="entry name" value="PyrdxlP-dep_Trfase_major"/>
</dbReference>
<dbReference type="PANTHER" id="PTHR11999">
    <property type="entry name" value="GROUP II PYRIDOXAL-5-PHOSPHATE DECARBOXYLASE"/>
    <property type="match status" value="1"/>
</dbReference>
<dbReference type="Gene3D" id="3.40.640.10">
    <property type="entry name" value="Type I PLP-dependent aspartate aminotransferase-like (Major domain)"/>
    <property type="match status" value="1"/>
</dbReference>
<dbReference type="Pfam" id="PF00282">
    <property type="entry name" value="Pyridoxal_deC"/>
    <property type="match status" value="1"/>
</dbReference>
<reference evidence="7 8" key="1">
    <citation type="submission" date="2017-03" db="EMBL/GenBank/DDBJ databases">
        <title>Genome of the blue death feigning beetle - Asbolus verrucosus.</title>
        <authorList>
            <person name="Rider S.D."/>
        </authorList>
    </citation>
    <scope>NUCLEOTIDE SEQUENCE [LARGE SCALE GENOMIC DNA]</scope>
    <source>
        <strain evidence="7">Butters</strain>
        <tissue evidence="7">Head and leg muscle</tissue>
    </source>
</reference>
<dbReference type="InterPro" id="IPR010977">
    <property type="entry name" value="Aromatic_deC"/>
</dbReference>
<dbReference type="Proteomes" id="UP000292052">
    <property type="component" value="Unassembled WGS sequence"/>
</dbReference>
<evidence type="ECO:0000313" key="7">
    <source>
        <dbReference type="EMBL" id="RZC43102.1"/>
    </source>
</evidence>
<dbReference type="FunFam" id="3.40.640.10:FF:000025">
    <property type="entry name" value="Histidine decarboxylase"/>
    <property type="match status" value="1"/>
</dbReference>
<dbReference type="SUPFAM" id="SSF53383">
    <property type="entry name" value="PLP-dependent transferases"/>
    <property type="match status" value="1"/>
</dbReference>
<keyword evidence="5 6" id="KW-0456">Lyase</keyword>
<evidence type="ECO:0000256" key="6">
    <source>
        <dbReference type="RuleBase" id="RU000382"/>
    </source>
</evidence>
<accession>A0A482WCY4</accession>
<proteinExistence type="inferred from homology"/>
<evidence type="ECO:0000313" key="8">
    <source>
        <dbReference type="Proteomes" id="UP000292052"/>
    </source>
</evidence>
<keyword evidence="8" id="KW-1185">Reference proteome</keyword>
<dbReference type="GO" id="GO:0005737">
    <property type="term" value="C:cytoplasm"/>
    <property type="evidence" value="ECO:0007669"/>
    <property type="project" value="TreeGrafter"/>
</dbReference>
<dbReference type="AlphaFoldDB" id="A0A482WCY4"/>
<keyword evidence="4 6" id="KW-0663">Pyridoxal phosphate</keyword>
<dbReference type="InterPro" id="IPR002129">
    <property type="entry name" value="PyrdxlP-dep_de-COase"/>
</dbReference>
<gene>
    <name evidence="7" type="ORF">BDFB_003940</name>
</gene>
<dbReference type="InterPro" id="IPR015424">
    <property type="entry name" value="PyrdxlP-dep_Trfase"/>
</dbReference>
<protein>
    <recommendedName>
        <fullName evidence="9">Aromatic-L-amino-acid decarboxylase</fullName>
    </recommendedName>
</protein>
<comment type="cofactor">
    <cofactor evidence="1 6">
        <name>pyridoxal 5'-phosphate</name>
        <dbReference type="ChEBI" id="CHEBI:597326"/>
    </cofactor>
</comment>
<evidence type="ECO:0000256" key="4">
    <source>
        <dbReference type="ARBA" id="ARBA00022898"/>
    </source>
</evidence>
<dbReference type="GO" id="GO:0016831">
    <property type="term" value="F:carboxy-lyase activity"/>
    <property type="evidence" value="ECO:0007669"/>
    <property type="project" value="UniProtKB-KW"/>
</dbReference>
<dbReference type="GO" id="GO:0030170">
    <property type="term" value="F:pyridoxal phosphate binding"/>
    <property type="evidence" value="ECO:0007669"/>
    <property type="project" value="InterPro"/>
</dbReference>